<feature type="domain" description="DUF4124" evidence="4">
    <location>
        <begin position="9"/>
        <end position="51"/>
    </location>
</feature>
<organism evidence="5 6">
    <name type="scientific">Deefgea chitinilytica</name>
    <dbReference type="NCBI Taxonomy" id="570276"/>
    <lineage>
        <taxon>Bacteria</taxon>
        <taxon>Pseudomonadati</taxon>
        <taxon>Pseudomonadota</taxon>
        <taxon>Betaproteobacteria</taxon>
        <taxon>Neisseriales</taxon>
        <taxon>Chitinibacteraceae</taxon>
        <taxon>Deefgea</taxon>
    </lineage>
</organism>
<evidence type="ECO:0000259" key="4">
    <source>
        <dbReference type="Pfam" id="PF13511"/>
    </source>
</evidence>
<reference evidence="5 6" key="1">
    <citation type="submission" date="2019-11" db="EMBL/GenBank/DDBJ databases">
        <title>Novel Deefgea species.</title>
        <authorList>
            <person name="Han J.-H."/>
        </authorList>
    </citation>
    <scope>NUCLEOTIDE SEQUENCE [LARGE SCALE GENOMIC DNA]</scope>
    <source>
        <strain evidence="5 6">LMG 24817</strain>
    </source>
</reference>
<dbReference type="Pfam" id="PF13511">
    <property type="entry name" value="DUF4124"/>
    <property type="match status" value="1"/>
</dbReference>
<evidence type="ECO:0000256" key="2">
    <source>
        <dbReference type="SAM" id="MobiDB-lite"/>
    </source>
</evidence>
<comment type="caution">
    <text evidence="5">The sequence shown here is derived from an EMBL/GenBank/DDBJ whole genome shotgun (WGS) entry which is preliminary data.</text>
</comment>
<feature type="chain" id="PRO_5047407523" evidence="3">
    <location>
        <begin position="19"/>
        <end position="195"/>
    </location>
</feature>
<keyword evidence="1" id="KW-0175">Coiled coil</keyword>
<evidence type="ECO:0000313" key="5">
    <source>
        <dbReference type="EMBL" id="MBM5572369.1"/>
    </source>
</evidence>
<feature type="region of interest" description="Disordered" evidence="2">
    <location>
        <begin position="33"/>
        <end position="71"/>
    </location>
</feature>
<name>A0ABS2CE26_9NEIS</name>
<dbReference type="EMBL" id="WOFE01000007">
    <property type="protein sequence ID" value="MBM5572369.1"/>
    <property type="molecule type" value="Genomic_DNA"/>
</dbReference>
<evidence type="ECO:0000256" key="1">
    <source>
        <dbReference type="SAM" id="Coils"/>
    </source>
</evidence>
<proteinExistence type="predicted"/>
<accession>A0ABS2CE26</accession>
<keyword evidence="6" id="KW-1185">Reference proteome</keyword>
<evidence type="ECO:0000313" key="6">
    <source>
        <dbReference type="Proteomes" id="UP001195660"/>
    </source>
</evidence>
<dbReference type="Proteomes" id="UP001195660">
    <property type="component" value="Unassembled WGS sequence"/>
</dbReference>
<dbReference type="RefSeq" id="WP_203571702.1">
    <property type="nucleotide sequence ID" value="NZ_WOFE01000007.1"/>
</dbReference>
<protein>
    <submittedName>
        <fullName evidence="5">DUF4124 domain-containing protein</fullName>
    </submittedName>
</protein>
<feature type="signal peptide" evidence="3">
    <location>
        <begin position="1"/>
        <end position="18"/>
    </location>
</feature>
<dbReference type="InterPro" id="IPR025392">
    <property type="entry name" value="DUF4124"/>
</dbReference>
<gene>
    <name evidence="5" type="ORF">GM173_12395</name>
</gene>
<sequence>MRYLLVLMLTILCSPNYAATVYRWVDESGKVQYSDKPPAGTSKSVMELDKSGRIRKGNEAQLSPEEKAALEEKKKAELEQRRSDKALLQSFSKPEEIDLLRDRQIEAVQAGLQTNRLRREAATKRMEQQQQQVQRLQKSKRAIPADLQAEIDVSRKEVEDIDKLIMTQQNDIVMIHDRAAVQKKRFIELKSVQPN</sequence>
<keyword evidence="3" id="KW-0732">Signal</keyword>
<evidence type="ECO:0000256" key="3">
    <source>
        <dbReference type="SAM" id="SignalP"/>
    </source>
</evidence>
<feature type="compositionally biased region" description="Basic and acidic residues" evidence="2">
    <location>
        <begin position="46"/>
        <end position="71"/>
    </location>
</feature>
<feature type="coiled-coil region" evidence="1">
    <location>
        <begin position="112"/>
        <end position="139"/>
    </location>
</feature>